<proteinExistence type="predicted"/>
<evidence type="ECO:0000313" key="2">
    <source>
        <dbReference type="Proteomes" id="UP000295351"/>
    </source>
</evidence>
<dbReference type="SUPFAM" id="SSF56399">
    <property type="entry name" value="ADP-ribosylation"/>
    <property type="match status" value="1"/>
</dbReference>
<evidence type="ECO:0000313" key="1">
    <source>
        <dbReference type="EMBL" id="TCN46632.1"/>
    </source>
</evidence>
<sequence>MAKTIYKIVPASLWQKAKAAGIFEGAAIDLSDGFIHFSTAAQARETAARHFAGQTDLLLVAVDGDALGDTLVYEPSRGGDLFPHLYAALPLSAVLWEKPLPLGPDGAHQFPEMPL</sequence>
<name>A0A4R2D1I6_SHIGR</name>
<dbReference type="PANTHER" id="PTHR34129">
    <property type="entry name" value="BLR1139 PROTEIN"/>
    <property type="match status" value="1"/>
</dbReference>
<gene>
    <name evidence="1" type="ORF">EV665_104310</name>
</gene>
<dbReference type="EMBL" id="SLVX01000004">
    <property type="protein sequence ID" value="TCN46632.1"/>
    <property type="molecule type" value="Genomic_DNA"/>
</dbReference>
<accession>A0A4R2D1I6</accession>
<dbReference type="RefSeq" id="WP_133033952.1">
    <property type="nucleotide sequence ID" value="NZ_BAABEI010000012.1"/>
</dbReference>
<dbReference type="AlphaFoldDB" id="A0A4R2D1I6"/>
<protein>
    <submittedName>
        <fullName evidence="1">Uncharacterized protein (DUF952 family)</fullName>
    </submittedName>
</protein>
<dbReference type="Gene3D" id="3.20.170.20">
    <property type="entry name" value="Protein of unknown function DUF952"/>
    <property type="match status" value="1"/>
</dbReference>
<organism evidence="1 2">
    <name type="scientific">Shinella granuli</name>
    <dbReference type="NCBI Taxonomy" id="323621"/>
    <lineage>
        <taxon>Bacteria</taxon>
        <taxon>Pseudomonadati</taxon>
        <taxon>Pseudomonadota</taxon>
        <taxon>Alphaproteobacteria</taxon>
        <taxon>Hyphomicrobiales</taxon>
        <taxon>Rhizobiaceae</taxon>
        <taxon>Shinella</taxon>
    </lineage>
</organism>
<dbReference type="InterPro" id="IPR009297">
    <property type="entry name" value="DUF952"/>
</dbReference>
<comment type="caution">
    <text evidence="1">The sequence shown here is derived from an EMBL/GenBank/DDBJ whole genome shotgun (WGS) entry which is preliminary data.</text>
</comment>
<dbReference type="Proteomes" id="UP000295351">
    <property type="component" value="Unassembled WGS sequence"/>
</dbReference>
<reference evidence="1 2" key="1">
    <citation type="submission" date="2019-03" db="EMBL/GenBank/DDBJ databases">
        <title>Genomic Encyclopedia of Type Strains, Phase IV (KMG-IV): sequencing the most valuable type-strain genomes for metagenomic binning, comparative biology and taxonomic classification.</title>
        <authorList>
            <person name="Goeker M."/>
        </authorList>
    </citation>
    <scope>NUCLEOTIDE SEQUENCE [LARGE SCALE GENOMIC DNA]</scope>
    <source>
        <strain evidence="1 2">DSM 18401</strain>
    </source>
</reference>
<keyword evidence="2" id="KW-1185">Reference proteome</keyword>
<dbReference type="PANTHER" id="PTHR34129:SF1">
    <property type="entry name" value="DUF952 DOMAIN-CONTAINING PROTEIN"/>
    <property type="match status" value="1"/>
</dbReference>
<dbReference type="Pfam" id="PF06108">
    <property type="entry name" value="DUF952"/>
    <property type="match status" value="1"/>
</dbReference>